<dbReference type="EMBL" id="BPLQ01007167">
    <property type="protein sequence ID" value="GIY28349.1"/>
    <property type="molecule type" value="Genomic_DNA"/>
</dbReference>
<dbReference type="AlphaFoldDB" id="A0AAV4S4S6"/>
<keyword evidence="2" id="KW-1185">Reference proteome</keyword>
<organism evidence="1 2">
    <name type="scientific">Caerostris darwini</name>
    <dbReference type="NCBI Taxonomy" id="1538125"/>
    <lineage>
        <taxon>Eukaryota</taxon>
        <taxon>Metazoa</taxon>
        <taxon>Ecdysozoa</taxon>
        <taxon>Arthropoda</taxon>
        <taxon>Chelicerata</taxon>
        <taxon>Arachnida</taxon>
        <taxon>Araneae</taxon>
        <taxon>Araneomorphae</taxon>
        <taxon>Entelegynae</taxon>
        <taxon>Araneoidea</taxon>
        <taxon>Araneidae</taxon>
        <taxon>Caerostris</taxon>
    </lineage>
</organism>
<comment type="caution">
    <text evidence="1">The sequence shown here is derived from an EMBL/GenBank/DDBJ whole genome shotgun (WGS) entry which is preliminary data.</text>
</comment>
<dbReference type="Proteomes" id="UP001054837">
    <property type="component" value="Unassembled WGS sequence"/>
</dbReference>
<sequence length="135" mass="15486">MISEKFIILSNNITKILQTYYALQIPSTPEETSPKSGKNFSQLGLLDPEWIEEKVVRREPLMVSHMAVKVAVGRLRVRRGSRQNLAIALVGFRRHIAKIKQNFATAKCEWSWILWISGCDSGFFSLSFRELMLCL</sequence>
<evidence type="ECO:0000313" key="2">
    <source>
        <dbReference type="Proteomes" id="UP001054837"/>
    </source>
</evidence>
<name>A0AAV4S4S6_9ARAC</name>
<protein>
    <submittedName>
        <fullName evidence="1">Uncharacterized protein</fullName>
    </submittedName>
</protein>
<accession>A0AAV4S4S6</accession>
<evidence type="ECO:0000313" key="1">
    <source>
        <dbReference type="EMBL" id="GIY28349.1"/>
    </source>
</evidence>
<reference evidence="1 2" key="1">
    <citation type="submission" date="2021-06" db="EMBL/GenBank/DDBJ databases">
        <title>Caerostris darwini draft genome.</title>
        <authorList>
            <person name="Kono N."/>
            <person name="Arakawa K."/>
        </authorList>
    </citation>
    <scope>NUCLEOTIDE SEQUENCE [LARGE SCALE GENOMIC DNA]</scope>
</reference>
<gene>
    <name evidence="1" type="ORF">CDAR_230901</name>
</gene>
<proteinExistence type="predicted"/>